<name>A0ABV3QSK1_9GAMM</name>
<gene>
    <name evidence="6" type="ORF">ABQJ56_14640</name>
</gene>
<dbReference type="EMBL" id="JBFOHL010000014">
    <property type="protein sequence ID" value="MEW9625464.1"/>
    <property type="molecule type" value="Genomic_DNA"/>
</dbReference>
<dbReference type="RefSeq" id="WP_367845757.1">
    <property type="nucleotide sequence ID" value="NZ_JBFOHL010000014.1"/>
</dbReference>
<keyword evidence="3" id="KW-1005">Bacterial flagellum biogenesis</keyword>
<proteinExistence type="predicted"/>
<sequence length="98" mass="10670">MSAGHAVLERALAVSASMLAAARDGHWDSLPGLDAERQPLLHADHPRDARSRELLQQLLACNGEMLDLAARARAEVADALSRHGYAHHALRTYVDLAR</sequence>
<evidence type="ECO:0000256" key="3">
    <source>
        <dbReference type="ARBA" id="ARBA00022795"/>
    </source>
</evidence>
<evidence type="ECO:0000313" key="6">
    <source>
        <dbReference type="EMBL" id="MEW9625464.1"/>
    </source>
</evidence>
<keyword evidence="6" id="KW-0282">Flagellum</keyword>
<keyword evidence="7" id="KW-1185">Reference proteome</keyword>
<evidence type="ECO:0000313" key="7">
    <source>
        <dbReference type="Proteomes" id="UP001556170"/>
    </source>
</evidence>
<accession>A0ABV3QSK1</accession>
<reference evidence="6 7" key="1">
    <citation type="submission" date="2024-06" db="EMBL/GenBank/DDBJ databases">
        <authorList>
            <person name="Woo H."/>
        </authorList>
    </citation>
    <scope>NUCLEOTIDE SEQUENCE [LARGE SCALE GENOMIC DNA]</scope>
    <source>
        <strain evidence="6 7">S2-g</strain>
    </source>
</reference>
<comment type="caution">
    <text evidence="6">The sequence shown here is derived from an EMBL/GenBank/DDBJ whole genome shotgun (WGS) entry which is preliminary data.</text>
</comment>
<dbReference type="InterPro" id="IPR008622">
    <property type="entry name" value="FliT"/>
</dbReference>
<evidence type="ECO:0000256" key="4">
    <source>
        <dbReference type="ARBA" id="ARBA00023186"/>
    </source>
</evidence>
<dbReference type="Pfam" id="PF05400">
    <property type="entry name" value="FliT"/>
    <property type="match status" value="1"/>
</dbReference>
<evidence type="ECO:0000256" key="2">
    <source>
        <dbReference type="ARBA" id="ARBA00022490"/>
    </source>
</evidence>
<keyword evidence="2" id="KW-0963">Cytoplasm</keyword>
<evidence type="ECO:0000256" key="5">
    <source>
        <dbReference type="ARBA" id="ARBA00093797"/>
    </source>
</evidence>
<dbReference type="Gene3D" id="1.20.58.380">
    <property type="entry name" value="Flagellar protein flit"/>
    <property type="match status" value="1"/>
</dbReference>
<protein>
    <recommendedName>
        <fullName evidence="5">Flagellar protein FliT</fullName>
    </recommendedName>
</protein>
<organism evidence="6 7">
    <name type="scientific">Rhodanobacter geophilus</name>
    <dbReference type="NCBI Taxonomy" id="3162488"/>
    <lineage>
        <taxon>Bacteria</taxon>
        <taxon>Pseudomonadati</taxon>
        <taxon>Pseudomonadota</taxon>
        <taxon>Gammaproteobacteria</taxon>
        <taxon>Lysobacterales</taxon>
        <taxon>Rhodanobacteraceae</taxon>
        <taxon>Rhodanobacter</taxon>
    </lineage>
</organism>
<evidence type="ECO:0000256" key="1">
    <source>
        <dbReference type="ARBA" id="ARBA00004514"/>
    </source>
</evidence>
<dbReference type="Proteomes" id="UP001556170">
    <property type="component" value="Unassembled WGS sequence"/>
</dbReference>
<keyword evidence="6" id="KW-0966">Cell projection</keyword>
<keyword evidence="6" id="KW-0969">Cilium</keyword>
<comment type="subcellular location">
    <subcellularLocation>
        <location evidence="1">Cytoplasm</location>
        <location evidence="1">Cytosol</location>
    </subcellularLocation>
</comment>
<keyword evidence="4" id="KW-0143">Chaperone</keyword>